<accession>A0ABW5SZN0</accession>
<proteinExistence type="predicted"/>
<organism evidence="1 2">
    <name type="scientific">Salibacterium lacus</name>
    <dbReference type="NCBI Taxonomy" id="1898109"/>
    <lineage>
        <taxon>Bacteria</taxon>
        <taxon>Bacillati</taxon>
        <taxon>Bacillota</taxon>
        <taxon>Bacilli</taxon>
        <taxon>Bacillales</taxon>
        <taxon>Bacillaceae</taxon>
    </lineage>
</organism>
<keyword evidence="2" id="KW-1185">Reference proteome</keyword>
<protein>
    <submittedName>
        <fullName evidence="1">Uncharacterized protein</fullName>
    </submittedName>
</protein>
<gene>
    <name evidence="1" type="ORF">ACFSUB_01315</name>
</gene>
<name>A0ABW5SZN0_9BACI</name>
<evidence type="ECO:0000313" key="1">
    <source>
        <dbReference type="EMBL" id="MFD2704090.1"/>
    </source>
</evidence>
<evidence type="ECO:0000313" key="2">
    <source>
        <dbReference type="Proteomes" id="UP001597520"/>
    </source>
</evidence>
<dbReference type="EMBL" id="JBHUML010000002">
    <property type="protein sequence ID" value="MFD2704090.1"/>
    <property type="molecule type" value="Genomic_DNA"/>
</dbReference>
<dbReference type="RefSeq" id="WP_380711386.1">
    <property type="nucleotide sequence ID" value="NZ_JBHUML010000002.1"/>
</dbReference>
<sequence>MQRYAFFNSEDGDRVYSAEDWARIFSRIAKDGYVDGEEEELEVSATDPETLGVRVGLGAAWVQGRIYQIYDSAETLSLSDADLDNPRIDRIVVRLNYSERLIEVAVSEGPPSTNPEPPELTRNSSAYELSLAQVYVAPGVTSISDTDITDEREDEELCGESYSLVNRPLEEDLYNHLANNVVHEVDSDNTEMTYSGDELTFVEDYKNGSLVKQTELTYSSGDLTEVRERYYDNEGHLTDDYTLVLNYSNGDLTSVTRSEN</sequence>
<dbReference type="Proteomes" id="UP001597520">
    <property type="component" value="Unassembled WGS sequence"/>
</dbReference>
<comment type="caution">
    <text evidence="1">The sequence shown here is derived from an EMBL/GenBank/DDBJ whole genome shotgun (WGS) entry which is preliminary data.</text>
</comment>
<reference evidence="2" key="1">
    <citation type="journal article" date="2019" name="Int. J. Syst. Evol. Microbiol.">
        <title>The Global Catalogue of Microorganisms (GCM) 10K type strain sequencing project: providing services to taxonomists for standard genome sequencing and annotation.</title>
        <authorList>
            <consortium name="The Broad Institute Genomics Platform"/>
            <consortium name="The Broad Institute Genome Sequencing Center for Infectious Disease"/>
            <person name="Wu L."/>
            <person name="Ma J."/>
        </authorList>
    </citation>
    <scope>NUCLEOTIDE SEQUENCE [LARGE SCALE GENOMIC DNA]</scope>
    <source>
        <strain evidence="2">KCTC 33792</strain>
    </source>
</reference>